<accession>A0ACC2LSD2</accession>
<keyword evidence="2" id="KW-1185">Reference proteome</keyword>
<name>A0ACC2LSD2_PERAE</name>
<evidence type="ECO:0000313" key="1">
    <source>
        <dbReference type="EMBL" id="KAJ8636339.1"/>
    </source>
</evidence>
<organism evidence="1 2">
    <name type="scientific">Persea americana</name>
    <name type="common">Avocado</name>
    <dbReference type="NCBI Taxonomy" id="3435"/>
    <lineage>
        <taxon>Eukaryota</taxon>
        <taxon>Viridiplantae</taxon>
        <taxon>Streptophyta</taxon>
        <taxon>Embryophyta</taxon>
        <taxon>Tracheophyta</taxon>
        <taxon>Spermatophyta</taxon>
        <taxon>Magnoliopsida</taxon>
        <taxon>Magnoliidae</taxon>
        <taxon>Laurales</taxon>
        <taxon>Lauraceae</taxon>
        <taxon>Persea</taxon>
    </lineage>
</organism>
<reference evidence="1 2" key="1">
    <citation type="journal article" date="2022" name="Hortic Res">
        <title>A haplotype resolved chromosomal level avocado genome allows analysis of novel avocado genes.</title>
        <authorList>
            <person name="Nath O."/>
            <person name="Fletcher S.J."/>
            <person name="Hayward A."/>
            <person name="Shaw L.M."/>
            <person name="Masouleh A.K."/>
            <person name="Furtado A."/>
            <person name="Henry R.J."/>
            <person name="Mitter N."/>
        </authorList>
    </citation>
    <scope>NUCLEOTIDE SEQUENCE [LARGE SCALE GENOMIC DNA]</scope>
    <source>
        <strain evidence="2">cv. Hass</strain>
    </source>
</reference>
<dbReference type="EMBL" id="CM056811">
    <property type="protein sequence ID" value="KAJ8636339.1"/>
    <property type="molecule type" value="Genomic_DNA"/>
</dbReference>
<proteinExistence type="predicted"/>
<protein>
    <submittedName>
        <fullName evidence="1">Uncharacterized protein</fullName>
    </submittedName>
</protein>
<dbReference type="Proteomes" id="UP001234297">
    <property type="component" value="Chromosome 3"/>
</dbReference>
<comment type="caution">
    <text evidence="1">The sequence shown here is derived from an EMBL/GenBank/DDBJ whole genome shotgun (WGS) entry which is preliminary data.</text>
</comment>
<gene>
    <name evidence="1" type="ORF">MRB53_010606</name>
</gene>
<evidence type="ECO:0000313" key="2">
    <source>
        <dbReference type="Proteomes" id="UP001234297"/>
    </source>
</evidence>
<sequence length="104" mass="12129">MGDSSQAEQSSQSRDRGLQETRTVKESNGRKHTHMAANQSTDRKPKNRNKVSSSSLPSSQWSFHDKEMRRKKRVAGYNMYSLEGRLRDAFRRGFHWIKEQCGNR</sequence>